<sequence>MSIRTAILDDEPLALDILNDYVAKTASLELVLASTDPFEVLQMVQEGKVDLLLLDIQMPELTGIQFMKIVKEQCRIILTTAYTEYAMDGYEYNVVDYLLKPIPYHRFCMAIDKLSPNEDTPVIGASDDFIFVKSGYKTLKLLLKDIVYIKSDSDYIAYYLTDGSKVLSLDNLKDLQDKLPGSFYRVHKSYMINLEHITSIERNRITTCLQNIIPVGDRYKEAFFKRIQS</sequence>
<comment type="caution">
    <text evidence="4">The sequence shown here is derived from an EMBL/GenBank/DDBJ whole genome shotgun (WGS) entry which is preliminary data.</text>
</comment>
<dbReference type="InterPro" id="IPR001789">
    <property type="entry name" value="Sig_transdc_resp-reg_receiver"/>
</dbReference>
<dbReference type="InterPro" id="IPR007492">
    <property type="entry name" value="LytTR_DNA-bd_dom"/>
</dbReference>
<dbReference type="Gene3D" id="2.40.50.1020">
    <property type="entry name" value="LytTr DNA-binding domain"/>
    <property type="match status" value="1"/>
</dbReference>
<dbReference type="PATRIC" id="fig|1286632.3.peg.1212"/>
<accession>W2UNB7</accession>
<feature type="domain" description="Response regulatory" evidence="2">
    <location>
        <begin position="4"/>
        <end position="115"/>
    </location>
</feature>
<dbReference type="InterPro" id="IPR011006">
    <property type="entry name" value="CheY-like_superfamily"/>
</dbReference>
<evidence type="ECO:0000259" key="3">
    <source>
        <dbReference type="PROSITE" id="PS50930"/>
    </source>
</evidence>
<reference evidence="5" key="1">
    <citation type="submission" date="2013-11" db="EMBL/GenBank/DDBJ databases">
        <title>Draft genome sequence from a member of Zhouia, isolated tidal flat.</title>
        <authorList>
            <person name="Jin H."/>
            <person name="Jeon C.O."/>
        </authorList>
    </citation>
    <scope>NUCLEOTIDE SEQUENCE [LARGE SCALE GENOMIC DNA]</scope>
    <source>
        <strain evidence="5">AD3</strain>
    </source>
</reference>
<dbReference type="Pfam" id="PF00072">
    <property type="entry name" value="Response_reg"/>
    <property type="match status" value="1"/>
</dbReference>
<dbReference type="SMART" id="SM00448">
    <property type="entry name" value="REC"/>
    <property type="match status" value="1"/>
</dbReference>
<dbReference type="Gene3D" id="3.40.50.2300">
    <property type="match status" value="1"/>
</dbReference>
<keyword evidence="5" id="KW-1185">Reference proteome</keyword>
<dbReference type="GO" id="GO:0000156">
    <property type="term" value="F:phosphorelay response regulator activity"/>
    <property type="evidence" value="ECO:0007669"/>
    <property type="project" value="InterPro"/>
</dbReference>
<name>W2UNB7_9FLAO</name>
<dbReference type="STRING" id="376730.SAMN04487906_2596"/>
<evidence type="ECO:0000313" key="5">
    <source>
        <dbReference type="Proteomes" id="UP000018850"/>
    </source>
</evidence>
<dbReference type="Proteomes" id="UP000018850">
    <property type="component" value="Unassembled WGS sequence"/>
</dbReference>
<dbReference type="PANTHER" id="PTHR37299">
    <property type="entry name" value="TRANSCRIPTIONAL REGULATOR-RELATED"/>
    <property type="match status" value="1"/>
</dbReference>
<protein>
    <submittedName>
        <fullName evidence="4">Uncharacterized protein</fullName>
    </submittedName>
</protein>
<dbReference type="PROSITE" id="PS50110">
    <property type="entry name" value="RESPONSE_REGULATORY"/>
    <property type="match status" value="1"/>
</dbReference>
<dbReference type="EMBL" id="AYXY01000019">
    <property type="protein sequence ID" value="ETN95498.1"/>
    <property type="molecule type" value="Genomic_DNA"/>
</dbReference>
<dbReference type="RefSeq" id="WP_038263779.1">
    <property type="nucleotide sequence ID" value="NZ_AYXY01000019.1"/>
</dbReference>
<evidence type="ECO:0000256" key="1">
    <source>
        <dbReference type="PROSITE-ProRule" id="PRU00169"/>
    </source>
</evidence>
<keyword evidence="1" id="KW-0597">Phosphoprotein</keyword>
<reference evidence="4 5" key="2">
    <citation type="journal article" date="2016" name="Genome Announc.">
        <title>Draft Genome Sequence of Zhouia amylolytica AD3, Isolated from Tidal Flat Sediment.</title>
        <authorList>
            <person name="Jia B."/>
            <person name="Jin H.M."/>
            <person name="Lee H.J."/>
            <person name="Jeon C.O."/>
        </authorList>
    </citation>
    <scope>NUCLEOTIDE SEQUENCE [LARGE SCALE GENOMIC DNA]</scope>
    <source>
        <strain evidence="4 5">AD3</strain>
    </source>
</reference>
<feature type="domain" description="HTH LytTR-type" evidence="3">
    <location>
        <begin position="130"/>
        <end position="202"/>
    </location>
</feature>
<dbReference type="eggNOG" id="COG3279">
    <property type="taxonomic scope" value="Bacteria"/>
</dbReference>
<evidence type="ECO:0000259" key="2">
    <source>
        <dbReference type="PROSITE" id="PS50110"/>
    </source>
</evidence>
<evidence type="ECO:0000313" key="4">
    <source>
        <dbReference type="EMBL" id="ETN95498.1"/>
    </source>
</evidence>
<gene>
    <name evidence="4" type="ORF">P278_12200</name>
</gene>
<dbReference type="InterPro" id="IPR046947">
    <property type="entry name" value="LytR-like"/>
</dbReference>
<dbReference type="SMART" id="SM00850">
    <property type="entry name" value="LytTR"/>
    <property type="match status" value="1"/>
</dbReference>
<dbReference type="SUPFAM" id="SSF52172">
    <property type="entry name" value="CheY-like"/>
    <property type="match status" value="1"/>
</dbReference>
<dbReference type="PROSITE" id="PS50930">
    <property type="entry name" value="HTH_LYTTR"/>
    <property type="match status" value="1"/>
</dbReference>
<dbReference type="Pfam" id="PF04397">
    <property type="entry name" value="LytTR"/>
    <property type="match status" value="1"/>
</dbReference>
<feature type="modified residue" description="4-aspartylphosphate" evidence="1">
    <location>
        <position position="55"/>
    </location>
</feature>
<dbReference type="GO" id="GO:0003677">
    <property type="term" value="F:DNA binding"/>
    <property type="evidence" value="ECO:0007669"/>
    <property type="project" value="InterPro"/>
</dbReference>
<dbReference type="AlphaFoldDB" id="W2UNB7"/>
<dbReference type="PANTHER" id="PTHR37299:SF1">
    <property type="entry name" value="STAGE 0 SPORULATION PROTEIN A HOMOLOG"/>
    <property type="match status" value="1"/>
</dbReference>
<organism evidence="4 5">
    <name type="scientific">Zhouia amylolytica AD3</name>
    <dbReference type="NCBI Taxonomy" id="1286632"/>
    <lineage>
        <taxon>Bacteria</taxon>
        <taxon>Pseudomonadati</taxon>
        <taxon>Bacteroidota</taxon>
        <taxon>Flavobacteriia</taxon>
        <taxon>Flavobacteriales</taxon>
        <taxon>Flavobacteriaceae</taxon>
        <taxon>Zhouia</taxon>
    </lineage>
</organism>
<proteinExistence type="predicted"/>